<dbReference type="EMBL" id="QGKV02001556">
    <property type="protein sequence ID" value="KAF3520028.1"/>
    <property type="molecule type" value="Genomic_DNA"/>
</dbReference>
<evidence type="ECO:0000313" key="1">
    <source>
        <dbReference type="EMBL" id="KAF3520028.1"/>
    </source>
</evidence>
<name>A0ABQ7B1B5_BRACR</name>
<gene>
    <name evidence="1" type="ORF">DY000_02064179</name>
</gene>
<comment type="caution">
    <text evidence="1">The sequence shown here is derived from an EMBL/GenBank/DDBJ whole genome shotgun (WGS) entry which is preliminary data.</text>
</comment>
<proteinExistence type="predicted"/>
<accession>A0ABQ7B1B5</accession>
<dbReference type="Proteomes" id="UP000266723">
    <property type="component" value="Unassembled WGS sequence"/>
</dbReference>
<organism evidence="1 2">
    <name type="scientific">Brassica cretica</name>
    <name type="common">Mustard</name>
    <dbReference type="NCBI Taxonomy" id="69181"/>
    <lineage>
        <taxon>Eukaryota</taxon>
        <taxon>Viridiplantae</taxon>
        <taxon>Streptophyta</taxon>
        <taxon>Embryophyta</taxon>
        <taxon>Tracheophyta</taxon>
        <taxon>Spermatophyta</taxon>
        <taxon>Magnoliopsida</taxon>
        <taxon>eudicotyledons</taxon>
        <taxon>Gunneridae</taxon>
        <taxon>Pentapetalae</taxon>
        <taxon>rosids</taxon>
        <taxon>malvids</taxon>
        <taxon>Brassicales</taxon>
        <taxon>Brassicaceae</taxon>
        <taxon>Brassiceae</taxon>
        <taxon>Brassica</taxon>
    </lineage>
</organism>
<sequence>MVISREENHEVDDLAKPARIPVRKRGRLGAVRRLTAAIMPKSMLSDIDPRKTGLTA</sequence>
<keyword evidence="2" id="KW-1185">Reference proteome</keyword>
<evidence type="ECO:0000313" key="2">
    <source>
        <dbReference type="Proteomes" id="UP000266723"/>
    </source>
</evidence>
<protein>
    <submittedName>
        <fullName evidence="1">Uncharacterized protein</fullName>
    </submittedName>
</protein>
<reference evidence="1 2" key="1">
    <citation type="journal article" date="2020" name="BMC Genomics">
        <title>Intraspecific diversification of the crop wild relative Brassica cretica Lam. using demographic model selection.</title>
        <authorList>
            <person name="Kioukis A."/>
            <person name="Michalopoulou V.A."/>
            <person name="Briers L."/>
            <person name="Pirintsos S."/>
            <person name="Studholme D.J."/>
            <person name="Pavlidis P."/>
            <person name="Sarris P.F."/>
        </authorList>
    </citation>
    <scope>NUCLEOTIDE SEQUENCE [LARGE SCALE GENOMIC DNA]</scope>
    <source>
        <strain evidence="2">cv. PFS-1207/04</strain>
    </source>
</reference>